<evidence type="ECO:0000313" key="14">
    <source>
        <dbReference type="EMBL" id="EGT56145.1"/>
    </source>
</evidence>
<evidence type="ECO:0000259" key="13">
    <source>
        <dbReference type="Pfam" id="PF10502"/>
    </source>
</evidence>
<evidence type="ECO:0000256" key="4">
    <source>
        <dbReference type="ARBA" id="ARBA00013650"/>
    </source>
</evidence>
<evidence type="ECO:0000256" key="1">
    <source>
        <dbReference type="ARBA" id="ARBA00004434"/>
    </source>
</evidence>
<evidence type="ECO:0000256" key="11">
    <source>
        <dbReference type="ARBA" id="ARBA00023136"/>
    </source>
</evidence>
<keyword evidence="5" id="KW-0645">Protease</keyword>
<feature type="domain" description="Peptidase S26" evidence="13">
    <location>
        <begin position="98"/>
        <end position="142"/>
    </location>
</feature>
<name>G0NAE3_CAEBE</name>
<comment type="similarity">
    <text evidence="2">Belongs to the peptidase S26 family. IMP2 subfamily.</text>
</comment>
<keyword evidence="9" id="KW-1133">Transmembrane helix</keyword>
<keyword evidence="15" id="KW-1185">Reference proteome</keyword>
<keyword evidence="6" id="KW-0812">Transmembrane</keyword>
<dbReference type="InterPro" id="IPR019756">
    <property type="entry name" value="Pept_S26A_signal_pept_1_Ser-AS"/>
</dbReference>
<keyword evidence="11" id="KW-0472">Membrane</keyword>
<dbReference type="OMA" id="WIPVIAW"/>
<feature type="active site" evidence="12">
    <location>
        <position position="82"/>
    </location>
</feature>
<evidence type="ECO:0000313" key="15">
    <source>
        <dbReference type="Proteomes" id="UP000008068"/>
    </source>
</evidence>
<evidence type="ECO:0000256" key="7">
    <source>
        <dbReference type="ARBA" id="ARBA00022792"/>
    </source>
</evidence>
<dbReference type="Proteomes" id="UP000008068">
    <property type="component" value="Unassembled WGS sequence"/>
</dbReference>
<dbReference type="CDD" id="cd06530">
    <property type="entry name" value="S26_SPase_I"/>
    <property type="match status" value="1"/>
</dbReference>
<comment type="subcellular location">
    <subcellularLocation>
        <location evidence="1">Mitochondrion inner membrane</location>
        <topology evidence="1">Single-pass membrane protein</topology>
    </subcellularLocation>
</comment>
<dbReference type="EMBL" id="GL379854">
    <property type="protein sequence ID" value="EGT56145.1"/>
    <property type="molecule type" value="Genomic_DNA"/>
</dbReference>
<dbReference type="PRINTS" id="PR00727">
    <property type="entry name" value="LEADERPTASE"/>
</dbReference>
<dbReference type="GO" id="GO:0042720">
    <property type="term" value="C:mitochondrial inner membrane peptidase complex"/>
    <property type="evidence" value="ECO:0007669"/>
    <property type="project" value="InterPro"/>
</dbReference>
<organism evidence="15">
    <name type="scientific">Caenorhabditis brenneri</name>
    <name type="common">Nematode worm</name>
    <dbReference type="NCBI Taxonomy" id="135651"/>
    <lineage>
        <taxon>Eukaryota</taxon>
        <taxon>Metazoa</taxon>
        <taxon>Ecdysozoa</taxon>
        <taxon>Nematoda</taxon>
        <taxon>Chromadorea</taxon>
        <taxon>Rhabditida</taxon>
        <taxon>Rhabditina</taxon>
        <taxon>Rhabditomorpha</taxon>
        <taxon>Rhabditoidea</taxon>
        <taxon>Rhabditidae</taxon>
        <taxon>Peloderinae</taxon>
        <taxon>Caenorhabditis</taxon>
    </lineage>
</organism>
<dbReference type="PROSITE" id="PS00501">
    <property type="entry name" value="SPASE_I_1"/>
    <property type="match status" value="1"/>
</dbReference>
<evidence type="ECO:0000256" key="9">
    <source>
        <dbReference type="ARBA" id="ARBA00022989"/>
    </source>
</evidence>
<dbReference type="GO" id="GO:0006465">
    <property type="term" value="P:signal peptide processing"/>
    <property type="evidence" value="ECO:0007669"/>
    <property type="project" value="InterPro"/>
</dbReference>
<dbReference type="HOGENOM" id="CLU_028723_4_1_1"/>
<dbReference type="InterPro" id="IPR000223">
    <property type="entry name" value="Pept_S26A_signal_pept_1"/>
</dbReference>
<dbReference type="SUPFAM" id="SSF51306">
    <property type="entry name" value="LexA/Signal peptidase"/>
    <property type="match status" value="1"/>
</dbReference>
<feature type="active site" evidence="12">
    <location>
        <position position="34"/>
    </location>
</feature>
<dbReference type="GO" id="GO:0006627">
    <property type="term" value="P:protein processing involved in protein targeting to mitochondrion"/>
    <property type="evidence" value="ECO:0007669"/>
    <property type="project" value="InterPro"/>
</dbReference>
<dbReference type="STRING" id="135651.G0NAE3"/>
<dbReference type="PANTHER" id="PTHR46041">
    <property type="entry name" value="MITOCHONDRIAL INNER MEMBRANE PROTEASE SUBUNIT 2"/>
    <property type="match status" value="1"/>
</dbReference>
<accession>G0NAE3</accession>
<dbReference type="InParanoid" id="G0NAE3"/>
<dbReference type="FunCoup" id="G0NAE3">
    <property type="interactions" value="1168"/>
</dbReference>
<proteinExistence type="inferred from homology"/>
<sequence length="152" mass="17182">MGIVKLAMKGALGSCVVFTFFDVVGYPAQVNGNSMQPTLEGGSAKWYKRDFVWLSTWDLYKCSPGTILSFISPRDPYAVHIKRVTAVENQIVTPVSHPDWKTDIPKSHYWMEGDNPENRNDSNIYGPVSASLVKGRATHIIWPPSRWQRLQK</sequence>
<keyword evidence="7" id="KW-0999">Mitochondrion inner membrane</keyword>
<gene>
    <name evidence="14" type="ORF">CAEBREN_12030</name>
</gene>
<evidence type="ECO:0000256" key="5">
    <source>
        <dbReference type="ARBA" id="ARBA00022670"/>
    </source>
</evidence>
<dbReference type="OrthoDB" id="9996127at2759"/>
<evidence type="ECO:0000256" key="2">
    <source>
        <dbReference type="ARBA" id="ARBA00007066"/>
    </source>
</evidence>
<evidence type="ECO:0000256" key="6">
    <source>
        <dbReference type="ARBA" id="ARBA00022692"/>
    </source>
</evidence>
<dbReference type="Gene3D" id="2.10.109.10">
    <property type="entry name" value="Umud Fragment, subunit A"/>
    <property type="match status" value="1"/>
</dbReference>
<keyword evidence="10" id="KW-0496">Mitochondrion</keyword>
<dbReference type="InterPro" id="IPR037730">
    <property type="entry name" value="IMP2"/>
</dbReference>
<dbReference type="InterPro" id="IPR019533">
    <property type="entry name" value="Peptidase_S26"/>
</dbReference>
<dbReference type="PANTHER" id="PTHR46041:SF2">
    <property type="entry name" value="MITOCHONDRIAL INNER MEMBRANE PROTEASE SUBUNIT 2"/>
    <property type="match status" value="1"/>
</dbReference>
<protein>
    <recommendedName>
        <fullName evidence="4">Mitochondrial inner membrane protease subunit 2</fullName>
    </recommendedName>
</protein>
<dbReference type="eggNOG" id="KOG1568">
    <property type="taxonomic scope" value="Eukaryota"/>
</dbReference>
<keyword evidence="8" id="KW-0378">Hydrolase</keyword>
<dbReference type="Pfam" id="PF10502">
    <property type="entry name" value="Peptidase_S26"/>
    <property type="match status" value="1"/>
</dbReference>
<comment type="subunit">
    <text evidence="3">Heterodimer of 2 subunits, IMMPL1 and IMMPL2.</text>
</comment>
<evidence type="ECO:0000256" key="12">
    <source>
        <dbReference type="PIRSR" id="PIRSR600223-1"/>
    </source>
</evidence>
<evidence type="ECO:0000256" key="10">
    <source>
        <dbReference type="ARBA" id="ARBA00023128"/>
    </source>
</evidence>
<reference evidence="15" key="1">
    <citation type="submission" date="2011-07" db="EMBL/GenBank/DDBJ databases">
        <authorList>
            <consortium name="Caenorhabditis brenneri Sequencing and Analysis Consortium"/>
            <person name="Wilson R.K."/>
        </authorList>
    </citation>
    <scope>NUCLEOTIDE SEQUENCE [LARGE SCALE GENOMIC DNA]</scope>
    <source>
        <strain evidence="15">PB2801</strain>
    </source>
</reference>
<dbReference type="GO" id="GO:0004252">
    <property type="term" value="F:serine-type endopeptidase activity"/>
    <property type="evidence" value="ECO:0007669"/>
    <property type="project" value="InterPro"/>
</dbReference>
<dbReference type="AlphaFoldDB" id="G0NAE3"/>
<evidence type="ECO:0000256" key="3">
    <source>
        <dbReference type="ARBA" id="ARBA00011805"/>
    </source>
</evidence>
<dbReference type="InterPro" id="IPR036286">
    <property type="entry name" value="LexA/Signal_pep-like_sf"/>
</dbReference>
<evidence type="ECO:0000256" key="8">
    <source>
        <dbReference type="ARBA" id="ARBA00022801"/>
    </source>
</evidence>